<dbReference type="VEuPathDB" id="FungiDB:ASPFODRAFT_461128"/>
<evidence type="ECO:0000313" key="1">
    <source>
        <dbReference type="EMBL" id="OJZ80384.1"/>
    </source>
</evidence>
<organism evidence="1 2">
    <name type="scientific">Aspergillus luchuensis (strain CBS 106.47)</name>
    <dbReference type="NCBI Taxonomy" id="1137211"/>
    <lineage>
        <taxon>Eukaryota</taxon>
        <taxon>Fungi</taxon>
        <taxon>Dikarya</taxon>
        <taxon>Ascomycota</taxon>
        <taxon>Pezizomycotina</taxon>
        <taxon>Eurotiomycetes</taxon>
        <taxon>Eurotiomycetidae</taxon>
        <taxon>Eurotiales</taxon>
        <taxon>Aspergillaceae</taxon>
        <taxon>Aspergillus</taxon>
        <taxon>Aspergillus subgen. Circumdati</taxon>
    </lineage>
</organism>
<dbReference type="Proteomes" id="UP000184063">
    <property type="component" value="Unassembled WGS sequence"/>
</dbReference>
<evidence type="ECO:0000313" key="2">
    <source>
        <dbReference type="Proteomes" id="UP000184063"/>
    </source>
</evidence>
<dbReference type="EMBL" id="KV878256">
    <property type="protein sequence ID" value="OJZ80384.1"/>
    <property type="molecule type" value="Genomic_DNA"/>
</dbReference>
<dbReference type="AlphaFoldDB" id="A0A1M3T0T9"/>
<accession>A0A1M3T0T9</accession>
<protein>
    <submittedName>
        <fullName evidence="1">Uncharacterized protein</fullName>
    </submittedName>
</protein>
<reference evidence="2" key="1">
    <citation type="journal article" date="2017" name="Genome Biol.">
        <title>Comparative genomics reveals high biological diversity and specific adaptations in the industrially and medically important fungal genus Aspergillus.</title>
        <authorList>
            <person name="de Vries R.P."/>
            <person name="Riley R."/>
            <person name="Wiebenga A."/>
            <person name="Aguilar-Osorio G."/>
            <person name="Amillis S."/>
            <person name="Uchima C.A."/>
            <person name="Anderluh G."/>
            <person name="Asadollahi M."/>
            <person name="Askin M."/>
            <person name="Barry K."/>
            <person name="Battaglia E."/>
            <person name="Bayram O."/>
            <person name="Benocci T."/>
            <person name="Braus-Stromeyer S.A."/>
            <person name="Caldana C."/>
            <person name="Canovas D."/>
            <person name="Cerqueira G.C."/>
            <person name="Chen F."/>
            <person name="Chen W."/>
            <person name="Choi C."/>
            <person name="Clum A."/>
            <person name="Dos Santos R.A."/>
            <person name="Damasio A.R."/>
            <person name="Diallinas G."/>
            <person name="Emri T."/>
            <person name="Fekete E."/>
            <person name="Flipphi M."/>
            <person name="Freyberg S."/>
            <person name="Gallo A."/>
            <person name="Gournas C."/>
            <person name="Habgood R."/>
            <person name="Hainaut M."/>
            <person name="Harispe M.L."/>
            <person name="Henrissat B."/>
            <person name="Hilden K.S."/>
            <person name="Hope R."/>
            <person name="Hossain A."/>
            <person name="Karabika E."/>
            <person name="Karaffa L."/>
            <person name="Karanyi Z."/>
            <person name="Krasevec N."/>
            <person name="Kuo A."/>
            <person name="Kusch H."/>
            <person name="LaButti K."/>
            <person name="Lagendijk E.L."/>
            <person name="Lapidus A."/>
            <person name="Levasseur A."/>
            <person name="Lindquist E."/>
            <person name="Lipzen A."/>
            <person name="Logrieco A.F."/>
            <person name="MacCabe A."/>
            <person name="Maekelae M.R."/>
            <person name="Malavazi I."/>
            <person name="Melin P."/>
            <person name="Meyer V."/>
            <person name="Mielnichuk N."/>
            <person name="Miskei M."/>
            <person name="Molnar A.P."/>
            <person name="Mule G."/>
            <person name="Ngan C.Y."/>
            <person name="Orejas M."/>
            <person name="Orosz E."/>
            <person name="Ouedraogo J.P."/>
            <person name="Overkamp K.M."/>
            <person name="Park H.-S."/>
            <person name="Perrone G."/>
            <person name="Piumi F."/>
            <person name="Punt P.J."/>
            <person name="Ram A.F."/>
            <person name="Ramon A."/>
            <person name="Rauscher S."/>
            <person name="Record E."/>
            <person name="Riano-Pachon D.M."/>
            <person name="Robert V."/>
            <person name="Roehrig J."/>
            <person name="Ruller R."/>
            <person name="Salamov A."/>
            <person name="Salih N.S."/>
            <person name="Samson R.A."/>
            <person name="Sandor E."/>
            <person name="Sanguinetti M."/>
            <person name="Schuetze T."/>
            <person name="Sepcic K."/>
            <person name="Shelest E."/>
            <person name="Sherlock G."/>
            <person name="Sophianopoulou V."/>
            <person name="Squina F.M."/>
            <person name="Sun H."/>
            <person name="Susca A."/>
            <person name="Todd R.B."/>
            <person name="Tsang A."/>
            <person name="Unkles S.E."/>
            <person name="van de Wiele N."/>
            <person name="van Rossen-Uffink D."/>
            <person name="Oliveira J.V."/>
            <person name="Vesth T.C."/>
            <person name="Visser J."/>
            <person name="Yu J.-H."/>
            <person name="Zhou M."/>
            <person name="Andersen M.R."/>
            <person name="Archer D.B."/>
            <person name="Baker S.E."/>
            <person name="Benoit I."/>
            <person name="Brakhage A.A."/>
            <person name="Braus G.H."/>
            <person name="Fischer R."/>
            <person name="Frisvad J.C."/>
            <person name="Goldman G.H."/>
            <person name="Houbraken J."/>
            <person name="Oakley B."/>
            <person name="Pocsi I."/>
            <person name="Scazzocchio C."/>
            <person name="Seiboth B."/>
            <person name="vanKuyk P.A."/>
            <person name="Wortman J."/>
            <person name="Dyer P.S."/>
            <person name="Grigoriev I.V."/>
        </authorList>
    </citation>
    <scope>NUCLEOTIDE SEQUENCE [LARGE SCALE GENOMIC DNA]</scope>
    <source>
        <strain evidence="2">CBS 106.47</strain>
    </source>
</reference>
<gene>
    <name evidence="1" type="ORF">ASPFODRAFT_461128</name>
</gene>
<sequence length="89" mass="10087">MTTLFAGSQSHMCQWHPSLLLVFPVQSKSYTPNTDMTDFQLPRLLIGERSNQLRGSTPLLGRPLMLAHLLCRREQIPQGYPVESCQCLT</sequence>
<name>A0A1M3T0T9_ASPLC</name>
<proteinExistence type="predicted"/>